<sequence>MHYKTLSLLLLTATALAAPEARPEAAPEAVPEGAPEASPENLDKRQSDYYSSLMNELDSMTDINWEQYLTNTDWVGMATSNNDDFGGFATNTAVRNAPTNTQMGGIPTDFGNIGSFSMPPVPTLSYAGMPPPSIASVLITAVPSSYMAELANPSARSSLIHEIQQGHYPDWYSKLPNSVKQWISTNYASMTAAAATATGNSGSSGSGSGSNGSGSQGSASSSSSHGAAPAATGAIAASLAGAAGILGLALALRAHYLLKMALLFLKQKLFPTKGQQPRSDSYGKPLLSASDSDTIGSDADQDLEAQRSYSTFNTNQPDSESVSSNSSNSRSRINPRIISDAILGLSDGLTVPFALSAGLSALGNTKVVVLGGLAELAAGAISMGLGGYVGAKSEAESYQATVRETKQLIETSPGETSTIVHDAFSAYGLPEDAISQINASLHASHDRLLDFLVSFHHKETQPDCNQAWISAITLALGYFVGGFIPLIPYFLVDQVIVALYWSIGVMAVTLLAFGYIKTCVVRGWRGRDNIVAGIKGGVQMCFVGGVAAGAAIALVRVIDQGSA</sequence>
<dbReference type="GO" id="GO:0030026">
    <property type="term" value="P:intracellular manganese ion homeostasis"/>
    <property type="evidence" value="ECO:0007669"/>
    <property type="project" value="InterPro"/>
</dbReference>
<feature type="region of interest" description="Disordered" evidence="6">
    <location>
        <begin position="22"/>
        <end position="43"/>
    </location>
</feature>
<feature type="transmembrane region" description="Helical" evidence="7">
    <location>
        <begin position="537"/>
        <end position="558"/>
    </location>
</feature>
<feature type="compositionally biased region" description="Gly residues" evidence="6">
    <location>
        <begin position="202"/>
        <end position="215"/>
    </location>
</feature>
<evidence type="ECO:0000313" key="9">
    <source>
        <dbReference type="EMBL" id="RHZ68516.1"/>
    </source>
</evidence>
<evidence type="ECO:0000256" key="3">
    <source>
        <dbReference type="ARBA" id="ARBA00022692"/>
    </source>
</evidence>
<feature type="chain" id="PRO_5017373207" evidence="8">
    <location>
        <begin position="18"/>
        <end position="563"/>
    </location>
</feature>
<dbReference type="Pfam" id="PF01988">
    <property type="entry name" value="VIT1"/>
    <property type="match status" value="1"/>
</dbReference>
<gene>
    <name evidence="9" type="ORF">CDV56_109489</name>
</gene>
<feature type="compositionally biased region" description="Low complexity" evidence="6">
    <location>
        <begin position="319"/>
        <end position="331"/>
    </location>
</feature>
<feature type="region of interest" description="Disordered" evidence="6">
    <location>
        <begin position="273"/>
        <end position="298"/>
    </location>
</feature>
<dbReference type="GeneID" id="38131463"/>
<feature type="region of interest" description="Disordered" evidence="6">
    <location>
        <begin position="198"/>
        <end position="227"/>
    </location>
</feature>
<feature type="transmembrane region" description="Helical" evidence="7">
    <location>
        <begin position="467"/>
        <end position="491"/>
    </location>
</feature>
<evidence type="ECO:0000313" key="10">
    <source>
        <dbReference type="Proteomes" id="UP000215305"/>
    </source>
</evidence>
<keyword evidence="3 7" id="KW-0812">Transmembrane</keyword>
<keyword evidence="5 7" id="KW-0472">Membrane</keyword>
<evidence type="ECO:0000256" key="7">
    <source>
        <dbReference type="SAM" id="Phobius"/>
    </source>
</evidence>
<dbReference type="RefSeq" id="XP_026619050.1">
    <property type="nucleotide sequence ID" value="XM_026763108.1"/>
</dbReference>
<feature type="compositionally biased region" description="Low complexity" evidence="6">
    <location>
        <begin position="22"/>
        <end position="40"/>
    </location>
</feature>
<comment type="subcellular location">
    <subcellularLocation>
        <location evidence="1">Endomembrane system</location>
        <topology evidence="1">Multi-pass membrane protein</topology>
    </subcellularLocation>
</comment>
<evidence type="ECO:0000256" key="8">
    <source>
        <dbReference type="SAM" id="SignalP"/>
    </source>
</evidence>
<dbReference type="GO" id="GO:0005384">
    <property type="term" value="F:manganese ion transmembrane transporter activity"/>
    <property type="evidence" value="ECO:0007669"/>
    <property type="project" value="InterPro"/>
</dbReference>
<keyword evidence="4 7" id="KW-1133">Transmembrane helix</keyword>
<keyword evidence="8" id="KW-0732">Signal</keyword>
<keyword evidence="10" id="KW-1185">Reference proteome</keyword>
<dbReference type="EMBL" id="NKHU02000001">
    <property type="protein sequence ID" value="RHZ68516.1"/>
    <property type="molecule type" value="Genomic_DNA"/>
</dbReference>
<reference evidence="9" key="1">
    <citation type="submission" date="2018-08" db="EMBL/GenBank/DDBJ databases">
        <title>Draft genome sequence of azole-resistant Aspergillus thermomutatus (Neosartorya pseudofischeri) strain HMR AF 39, isolated from a human nasal aspirate.</title>
        <authorList>
            <person name="Parent-Michaud M."/>
            <person name="Dufresne P.J."/>
            <person name="Fournier E."/>
            <person name="Martineau C."/>
            <person name="Moreira S."/>
            <person name="Perkins V."/>
            <person name="De Repentigny L."/>
            <person name="Dufresne S.F."/>
        </authorList>
    </citation>
    <scope>NUCLEOTIDE SEQUENCE [LARGE SCALE GENOMIC DNA]</scope>
    <source>
        <strain evidence="9">HMR AF 39</strain>
    </source>
</reference>
<dbReference type="OrthoDB" id="73465at2759"/>
<dbReference type="InterPro" id="IPR008217">
    <property type="entry name" value="Ccc1_fam"/>
</dbReference>
<evidence type="ECO:0000256" key="1">
    <source>
        <dbReference type="ARBA" id="ARBA00004127"/>
    </source>
</evidence>
<evidence type="ECO:0000256" key="2">
    <source>
        <dbReference type="ARBA" id="ARBA00007049"/>
    </source>
</evidence>
<organism evidence="9 10">
    <name type="scientific">Aspergillus thermomutatus</name>
    <name type="common">Neosartorya pseudofischeri</name>
    <dbReference type="NCBI Taxonomy" id="41047"/>
    <lineage>
        <taxon>Eukaryota</taxon>
        <taxon>Fungi</taxon>
        <taxon>Dikarya</taxon>
        <taxon>Ascomycota</taxon>
        <taxon>Pezizomycotina</taxon>
        <taxon>Eurotiomycetes</taxon>
        <taxon>Eurotiomycetidae</taxon>
        <taxon>Eurotiales</taxon>
        <taxon>Aspergillaceae</taxon>
        <taxon>Aspergillus</taxon>
        <taxon>Aspergillus subgen. Fumigati</taxon>
    </lineage>
</organism>
<dbReference type="CDD" id="cd02435">
    <property type="entry name" value="CCC1"/>
    <property type="match status" value="1"/>
</dbReference>
<accession>A0A397I407</accession>
<dbReference type="VEuPathDB" id="FungiDB:CDV56_109489"/>
<feature type="transmembrane region" description="Helical" evidence="7">
    <location>
        <begin position="230"/>
        <end position="252"/>
    </location>
</feature>
<comment type="similarity">
    <text evidence="2">Belongs to the CCC1 family.</text>
</comment>
<dbReference type="PANTHER" id="PTHR31851">
    <property type="entry name" value="FE(2+)/MN(2+) TRANSPORTER PCL1"/>
    <property type="match status" value="1"/>
</dbReference>
<dbReference type="GO" id="GO:0012505">
    <property type="term" value="C:endomembrane system"/>
    <property type="evidence" value="ECO:0007669"/>
    <property type="project" value="UniProtKB-SubCell"/>
</dbReference>
<dbReference type="STRING" id="41047.A0A397I407"/>
<feature type="compositionally biased region" description="Low complexity" evidence="6">
    <location>
        <begin position="216"/>
        <end position="227"/>
    </location>
</feature>
<feature type="signal peptide" evidence="8">
    <location>
        <begin position="1"/>
        <end position="17"/>
    </location>
</feature>
<evidence type="ECO:0000256" key="5">
    <source>
        <dbReference type="ARBA" id="ARBA00023136"/>
    </source>
</evidence>
<proteinExistence type="inferred from homology"/>
<feature type="region of interest" description="Disordered" evidence="6">
    <location>
        <begin position="311"/>
        <end position="331"/>
    </location>
</feature>
<feature type="transmembrane region" description="Helical" evidence="7">
    <location>
        <begin position="497"/>
        <end position="516"/>
    </location>
</feature>
<dbReference type="AlphaFoldDB" id="A0A397I407"/>
<dbReference type="Proteomes" id="UP000215305">
    <property type="component" value="Unassembled WGS sequence"/>
</dbReference>
<name>A0A397I407_ASPTH</name>
<evidence type="ECO:0000256" key="4">
    <source>
        <dbReference type="ARBA" id="ARBA00022989"/>
    </source>
</evidence>
<protein>
    <submittedName>
        <fullName evidence="9">Uncharacterized protein</fullName>
    </submittedName>
</protein>
<evidence type="ECO:0000256" key="6">
    <source>
        <dbReference type="SAM" id="MobiDB-lite"/>
    </source>
</evidence>
<comment type="caution">
    <text evidence="9">The sequence shown here is derived from an EMBL/GenBank/DDBJ whole genome shotgun (WGS) entry which is preliminary data.</text>
</comment>